<proteinExistence type="inferred from homology"/>
<feature type="domain" description="ABC3 transporter permease C-terminal" evidence="8">
    <location>
        <begin position="1"/>
        <end position="67"/>
    </location>
</feature>
<dbReference type="RefSeq" id="WP_240827051.1">
    <property type="nucleotide sequence ID" value="NZ_JAKWBL010000001.1"/>
</dbReference>
<dbReference type="Proteomes" id="UP001202248">
    <property type="component" value="Unassembled WGS sequence"/>
</dbReference>
<comment type="similarity">
    <text evidence="6">Belongs to the ABC-4 integral membrane protein family.</text>
</comment>
<evidence type="ECO:0000256" key="7">
    <source>
        <dbReference type="SAM" id="Phobius"/>
    </source>
</evidence>
<dbReference type="PANTHER" id="PTHR30572:SF4">
    <property type="entry name" value="ABC TRANSPORTER PERMEASE YTRF"/>
    <property type="match status" value="1"/>
</dbReference>
<feature type="transmembrane region" description="Helical" evidence="7">
    <location>
        <begin position="5"/>
        <end position="25"/>
    </location>
</feature>
<dbReference type="InterPro" id="IPR050250">
    <property type="entry name" value="Macrolide_Exporter_MacB"/>
</dbReference>
<evidence type="ECO:0000256" key="1">
    <source>
        <dbReference type="ARBA" id="ARBA00004651"/>
    </source>
</evidence>
<dbReference type="Pfam" id="PF02687">
    <property type="entry name" value="FtsX"/>
    <property type="match status" value="1"/>
</dbReference>
<keyword evidence="2" id="KW-1003">Cell membrane</keyword>
<feature type="transmembrane region" description="Helical" evidence="7">
    <location>
        <begin position="31"/>
        <end position="57"/>
    </location>
</feature>
<keyword evidence="4 7" id="KW-1133">Transmembrane helix</keyword>
<gene>
    <name evidence="9" type="ORF">MKP09_07040</name>
</gene>
<comment type="subcellular location">
    <subcellularLocation>
        <location evidence="1">Cell membrane</location>
        <topology evidence="1">Multi-pass membrane protein</topology>
    </subcellularLocation>
</comment>
<sequence>MEAAFLCIIGGLVGLGLVAGLALILTKALEFPIYVSISNMVWTFIICILVGIIAGIIPAMQAAKMDPVVAIRS</sequence>
<keyword evidence="5 7" id="KW-0472">Membrane</keyword>
<evidence type="ECO:0000259" key="8">
    <source>
        <dbReference type="Pfam" id="PF02687"/>
    </source>
</evidence>
<evidence type="ECO:0000256" key="5">
    <source>
        <dbReference type="ARBA" id="ARBA00023136"/>
    </source>
</evidence>
<name>A0ABS9SHP5_9BACT</name>
<evidence type="ECO:0000256" key="4">
    <source>
        <dbReference type="ARBA" id="ARBA00022989"/>
    </source>
</evidence>
<dbReference type="EMBL" id="JAKWBL010000001">
    <property type="protein sequence ID" value="MCH5597679.1"/>
    <property type="molecule type" value="Genomic_DNA"/>
</dbReference>
<evidence type="ECO:0000256" key="3">
    <source>
        <dbReference type="ARBA" id="ARBA00022692"/>
    </source>
</evidence>
<evidence type="ECO:0000313" key="10">
    <source>
        <dbReference type="Proteomes" id="UP001202248"/>
    </source>
</evidence>
<reference evidence="9 10" key="1">
    <citation type="submission" date="2022-02" db="EMBL/GenBank/DDBJ databases">
        <authorList>
            <person name="Min J."/>
        </authorList>
    </citation>
    <scope>NUCLEOTIDE SEQUENCE [LARGE SCALE GENOMIC DNA]</scope>
    <source>
        <strain evidence="9 10">GR10-1</strain>
    </source>
</reference>
<dbReference type="InterPro" id="IPR003838">
    <property type="entry name" value="ABC3_permease_C"/>
</dbReference>
<protein>
    <recommendedName>
        <fullName evidence="8">ABC3 transporter permease C-terminal domain-containing protein</fullName>
    </recommendedName>
</protein>
<evidence type="ECO:0000256" key="2">
    <source>
        <dbReference type="ARBA" id="ARBA00022475"/>
    </source>
</evidence>
<organism evidence="9 10">
    <name type="scientific">Niabella ginsengisoli</name>
    <dbReference type="NCBI Taxonomy" id="522298"/>
    <lineage>
        <taxon>Bacteria</taxon>
        <taxon>Pseudomonadati</taxon>
        <taxon>Bacteroidota</taxon>
        <taxon>Chitinophagia</taxon>
        <taxon>Chitinophagales</taxon>
        <taxon>Chitinophagaceae</taxon>
        <taxon>Niabella</taxon>
    </lineage>
</organism>
<dbReference type="PANTHER" id="PTHR30572">
    <property type="entry name" value="MEMBRANE COMPONENT OF TRANSPORTER-RELATED"/>
    <property type="match status" value="1"/>
</dbReference>
<accession>A0ABS9SHP5</accession>
<keyword evidence="3 7" id="KW-0812">Transmembrane</keyword>
<evidence type="ECO:0000313" key="9">
    <source>
        <dbReference type="EMBL" id="MCH5597679.1"/>
    </source>
</evidence>
<comment type="caution">
    <text evidence="9">The sequence shown here is derived from an EMBL/GenBank/DDBJ whole genome shotgun (WGS) entry which is preliminary data.</text>
</comment>
<keyword evidence="10" id="KW-1185">Reference proteome</keyword>
<evidence type="ECO:0000256" key="6">
    <source>
        <dbReference type="ARBA" id="ARBA00038076"/>
    </source>
</evidence>